<keyword evidence="1" id="KW-1133">Transmembrane helix</keyword>
<protein>
    <submittedName>
        <fullName evidence="2">Uncharacterized protein</fullName>
    </submittedName>
</protein>
<gene>
    <name evidence="2" type="ORF">CITRO92_0854</name>
</gene>
<accession>A0AAX2BEA8</accession>
<proteinExistence type="predicted"/>
<keyword evidence="1" id="KW-0812">Transmembrane</keyword>
<dbReference type="AlphaFoldDB" id="A0AAX2BEA8"/>
<organism evidence="2 3">
    <name type="scientific">Citrobacter amalonaticus</name>
    <dbReference type="NCBI Taxonomy" id="35703"/>
    <lineage>
        <taxon>Bacteria</taxon>
        <taxon>Pseudomonadati</taxon>
        <taxon>Pseudomonadota</taxon>
        <taxon>Gammaproteobacteria</taxon>
        <taxon>Enterobacterales</taxon>
        <taxon>Enterobacteriaceae</taxon>
        <taxon>Citrobacter</taxon>
    </lineage>
</organism>
<reference evidence="2 3" key="1">
    <citation type="submission" date="2016-04" db="EMBL/GenBank/DDBJ databases">
        <authorList>
            <person name="Regsiter A."/>
            <person name="William W."/>
        </authorList>
    </citation>
    <scope>NUCLEOTIDE SEQUENCE [LARGE SCALE GENOMIC DNA]</scope>
    <source>
        <strain evidence="2 3">92</strain>
    </source>
</reference>
<dbReference type="Proteomes" id="UP000245995">
    <property type="component" value="Chromosome CITRO92"/>
</dbReference>
<evidence type="ECO:0000256" key="1">
    <source>
        <dbReference type="SAM" id="Phobius"/>
    </source>
</evidence>
<dbReference type="EMBL" id="LT556085">
    <property type="protein sequence ID" value="SAZ04602.1"/>
    <property type="molecule type" value="Genomic_DNA"/>
</dbReference>
<evidence type="ECO:0000313" key="2">
    <source>
        <dbReference type="EMBL" id="SAZ04602.1"/>
    </source>
</evidence>
<name>A0AAX2BEA8_CITAM</name>
<sequence>MDTGLILMLIIFYLHLGWCWVSVLKRVVPGVICSRFKYGLTLVLWPLSLIISDATMEEEE</sequence>
<evidence type="ECO:0000313" key="3">
    <source>
        <dbReference type="Proteomes" id="UP000245995"/>
    </source>
</evidence>
<dbReference type="RefSeq" id="WP_109739619.1">
    <property type="nucleotide sequence ID" value="NZ_CP080958.1"/>
</dbReference>
<feature type="transmembrane region" description="Helical" evidence="1">
    <location>
        <begin position="6"/>
        <end position="24"/>
    </location>
</feature>
<keyword evidence="1" id="KW-0472">Membrane</keyword>